<gene>
    <name evidence="1" type="ORF">SMRZ_LOCUS13395</name>
</gene>
<dbReference type="EMBL" id="UZAI01009880">
    <property type="protein sequence ID" value="VDP05961.1"/>
    <property type="molecule type" value="Genomic_DNA"/>
</dbReference>
<evidence type="ECO:0000313" key="1">
    <source>
        <dbReference type="EMBL" id="VDP05961.1"/>
    </source>
</evidence>
<dbReference type="Proteomes" id="UP000277204">
    <property type="component" value="Unassembled WGS sequence"/>
</dbReference>
<keyword evidence="2" id="KW-1185">Reference proteome</keyword>
<name>A0A183MBH0_9TREM</name>
<accession>A0A183MBH0</accession>
<evidence type="ECO:0000313" key="2">
    <source>
        <dbReference type="Proteomes" id="UP000277204"/>
    </source>
</evidence>
<organism evidence="1 2">
    <name type="scientific">Schistosoma margrebowiei</name>
    <dbReference type="NCBI Taxonomy" id="48269"/>
    <lineage>
        <taxon>Eukaryota</taxon>
        <taxon>Metazoa</taxon>
        <taxon>Spiralia</taxon>
        <taxon>Lophotrochozoa</taxon>
        <taxon>Platyhelminthes</taxon>
        <taxon>Trematoda</taxon>
        <taxon>Digenea</taxon>
        <taxon>Strigeidida</taxon>
        <taxon>Schistosomatoidea</taxon>
        <taxon>Schistosomatidae</taxon>
        <taxon>Schistosoma</taxon>
    </lineage>
</organism>
<sequence length="49" mass="5178">MGSGGCCKGAKRLGMSANLIRGQPNTCSKYESQLMKSFSLGSCNLCVFI</sequence>
<dbReference type="AlphaFoldDB" id="A0A183MBH0"/>
<proteinExistence type="predicted"/>
<protein>
    <submittedName>
        <fullName evidence="1">Uncharacterized protein</fullName>
    </submittedName>
</protein>
<reference evidence="1 2" key="1">
    <citation type="submission" date="2018-11" db="EMBL/GenBank/DDBJ databases">
        <authorList>
            <consortium name="Pathogen Informatics"/>
        </authorList>
    </citation>
    <scope>NUCLEOTIDE SEQUENCE [LARGE SCALE GENOMIC DNA]</scope>
    <source>
        <strain evidence="1 2">Zambia</strain>
    </source>
</reference>